<dbReference type="Pfam" id="PF00534">
    <property type="entry name" value="Glycos_transf_1"/>
    <property type="match status" value="1"/>
</dbReference>
<gene>
    <name evidence="3" type="ORF">MSLAZ_2891</name>
</gene>
<dbReference type="InterPro" id="IPR028098">
    <property type="entry name" value="Glyco_trans_4-like_N"/>
</dbReference>
<dbReference type="GO" id="GO:0016757">
    <property type="term" value="F:glycosyltransferase activity"/>
    <property type="evidence" value="ECO:0007669"/>
    <property type="project" value="InterPro"/>
</dbReference>
<evidence type="ECO:0000259" key="2">
    <source>
        <dbReference type="Pfam" id="PF13439"/>
    </source>
</evidence>
<name>A0A0E3S983_9EURY</name>
<dbReference type="InterPro" id="IPR001296">
    <property type="entry name" value="Glyco_trans_1"/>
</dbReference>
<dbReference type="SUPFAM" id="SSF53756">
    <property type="entry name" value="UDP-Glycosyltransferase/glycogen phosphorylase"/>
    <property type="match status" value="1"/>
</dbReference>
<dbReference type="PANTHER" id="PTHR12526">
    <property type="entry name" value="GLYCOSYLTRANSFERASE"/>
    <property type="match status" value="1"/>
</dbReference>
<dbReference type="Pfam" id="PF13439">
    <property type="entry name" value="Glyco_transf_4"/>
    <property type="match status" value="1"/>
</dbReference>
<keyword evidence="3" id="KW-0808">Transferase</keyword>
<dbReference type="GeneID" id="24807760"/>
<dbReference type="STRING" id="1434111.MSLAZ_2891"/>
<organism evidence="3 4">
    <name type="scientific">Methanosarcina lacustris Z-7289</name>
    <dbReference type="NCBI Taxonomy" id="1434111"/>
    <lineage>
        <taxon>Archaea</taxon>
        <taxon>Methanobacteriati</taxon>
        <taxon>Methanobacteriota</taxon>
        <taxon>Stenosarchaea group</taxon>
        <taxon>Methanomicrobia</taxon>
        <taxon>Methanosarcinales</taxon>
        <taxon>Methanosarcinaceae</taxon>
        <taxon>Methanosarcina</taxon>
    </lineage>
</organism>
<dbReference type="PATRIC" id="fig|1434111.4.peg.3823"/>
<dbReference type="OrthoDB" id="131038at2157"/>
<accession>A0A0E3S983</accession>
<reference evidence="3 4" key="1">
    <citation type="submission" date="2014-07" db="EMBL/GenBank/DDBJ databases">
        <title>Methanogenic archaea and the global carbon cycle.</title>
        <authorList>
            <person name="Henriksen J.R."/>
            <person name="Luke J."/>
            <person name="Reinhart S."/>
            <person name="Benedict M.N."/>
            <person name="Youngblut N.D."/>
            <person name="Metcalf M.E."/>
            <person name="Whitaker R.J."/>
            <person name="Metcalf W.W."/>
        </authorList>
    </citation>
    <scope>NUCLEOTIDE SEQUENCE [LARGE SCALE GENOMIC DNA]</scope>
    <source>
        <strain evidence="3 4">Z-7289</strain>
    </source>
</reference>
<evidence type="ECO:0000259" key="1">
    <source>
        <dbReference type="Pfam" id="PF00534"/>
    </source>
</evidence>
<sequence length="364" mass="41612">MKILLLQLTGRGGTQLYVSQLANSLSKKNEVTLLLGSYLFDRNQYQDSDVKIVFVDTNPSYIKMILKLFNPWTYIKIFMLISHENPDVVHLVLEDMISGIIFLLLKIKKYKLILTEHDTSPHKGEKLIETCHVQFTKYLVRSVSDRIIVHGNNLKKDLIGKGVPEKKIKVIPHGDYTYYLKWAKNIEEEQNSVLFFGRILDYKGLDYLINAVPTIASAIPNVKIIIAGSGDFTKYSSMIHDQKFFEIHNRFIQDEEVAEFFQRSCLVALPYIDGSQSGVIPIAYAFKKPVIVTNVGSLPEIVENEVTGFLIPPKNSNALAEAVIKIFRDDNLRMKMGENGYLKMKNELSWNNIADKTIEVYKQL</sequence>
<dbReference type="KEGG" id="mls:MSLAZ_2891"/>
<dbReference type="RefSeq" id="WP_048128216.1">
    <property type="nucleotide sequence ID" value="NZ_CP009515.1"/>
</dbReference>
<dbReference type="CDD" id="cd03801">
    <property type="entry name" value="GT4_PimA-like"/>
    <property type="match status" value="1"/>
</dbReference>
<feature type="domain" description="Glycosyl transferase family 1" evidence="1">
    <location>
        <begin position="182"/>
        <end position="341"/>
    </location>
</feature>
<dbReference type="Proteomes" id="UP000033072">
    <property type="component" value="Chromosome"/>
</dbReference>
<feature type="domain" description="Glycosyltransferase subfamily 4-like N-terminal" evidence="2">
    <location>
        <begin position="12"/>
        <end position="174"/>
    </location>
</feature>
<protein>
    <submittedName>
        <fullName evidence="3">Glycosyl transferase, group 1</fullName>
    </submittedName>
</protein>
<dbReference type="Gene3D" id="3.40.50.2000">
    <property type="entry name" value="Glycogen Phosphorylase B"/>
    <property type="match status" value="2"/>
</dbReference>
<keyword evidence="4" id="KW-1185">Reference proteome</keyword>
<evidence type="ECO:0000313" key="3">
    <source>
        <dbReference type="EMBL" id="AKB76152.1"/>
    </source>
</evidence>
<dbReference type="EMBL" id="CP009515">
    <property type="protein sequence ID" value="AKB76152.1"/>
    <property type="molecule type" value="Genomic_DNA"/>
</dbReference>
<evidence type="ECO:0000313" key="4">
    <source>
        <dbReference type="Proteomes" id="UP000033072"/>
    </source>
</evidence>
<proteinExistence type="predicted"/>
<dbReference type="AlphaFoldDB" id="A0A0E3S983"/>
<dbReference type="HOGENOM" id="CLU_009583_6_2_2"/>